<evidence type="ECO:0000256" key="5">
    <source>
        <dbReference type="ARBA" id="ARBA00022989"/>
    </source>
</evidence>
<keyword evidence="5 8" id="KW-1133">Transmembrane helix</keyword>
<accession>A0A0H5MGU2</accession>
<feature type="transmembrane region" description="Helical" evidence="8">
    <location>
        <begin position="185"/>
        <end position="204"/>
    </location>
</feature>
<keyword evidence="6 8" id="KW-0472">Membrane</keyword>
<feature type="domain" description="EamA" evidence="9">
    <location>
        <begin position="7"/>
        <end position="139"/>
    </location>
</feature>
<dbReference type="GO" id="GO:0005886">
    <property type="term" value="C:plasma membrane"/>
    <property type="evidence" value="ECO:0007669"/>
    <property type="project" value="UniProtKB-SubCell"/>
</dbReference>
<sequence>MNKSLVLLCVVLSTFFWGSNFNVAALIVNHVSPMMAATERFVIASIAILAILFLRERNNWVVLKRNYLAFILLGLCGITGFNLAFFIGLQTTTPINGALIMATSPITTALLFTLSERQKISRIQCVGMLVSLLGVLLVISKGSIGNLLNMQFNQGDMIILLGNIAWAAYTVGCRKYSIGATPLQITSFTMLFGTLGIVLFAYYTEGTFSGLSNISAFNHAALIYMGIAGSVLAYLFWNVGIKNLGAANTAVFFNLVPVFTMILAMLNNILPTGLQISGAVLVIAGVIFATQSYKLFYRSKPLITPPATSTPPSTGPVR</sequence>
<dbReference type="AlphaFoldDB" id="A0A0H5MGU2"/>
<dbReference type="EMBL" id="CWJI01000012">
    <property type="protein sequence ID" value="CRY56286.1"/>
    <property type="molecule type" value="Genomic_DNA"/>
</dbReference>
<gene>
    <name evidence="10" type="ORF">ERS008476_03323</name>
</gene>
<feature type="transmembrane region" description="Helical" evidence="8">
    <location>
        <begin position="126"/>
        <end position="145"/>
    </location>
</feature>
<keyword evidence="3" id="KW-1003">Cell membrane</keyword>
<feature type="transmembrane region" description="Helical" evidence="8">
    <location>
        <begin position="95"/>
        <end position="114"/>
    </location>
</feature>
<evidence type="ECO:0000313" key="10">
    <source>
        <dbReference type="EMBL" id="CRY56286.1"/>
    </source>
</evidence>
<evidence type="ECO:0000256" key="3">
    <source>
        <dbReference type="ARBA" id="ARBA00022475"/>
    </source>
</evidence>
<dbReference type="SUPFAM" id="SSF103481">
    <property type="entry name" value="Multidrug resistance efflux transporter EmrE"/>
    <property type="match status" value="2"/>
</dbReference>
<reference evidence="11" key="1">
    <citation type="submission" date="2015-03" db="EMBL/GenBank/DDBJ databases">
        <authorList>
            <consortium name="Pathogen Informatics"/>
        </authorList>
    </citation>
    <scope>NUCLEOTIDE SEQUENCE [LARGE SCALE GENOMIC DNA]</scope>
    <source>
        <strain evidence="11">R148</strain>
    </source>
</reference>
<proteinExistence type="inferred from homology"/>
<feature type="transmembrane region" description="Helical" evidence="8">
    <location>
        <begin position="244"/>
        <end position="266"/>
    </location>
</feature>
<evidence type="ECO:0000256" key="2">
    <source>
        <dbReference type="ARBA" id="ARBA00009853"/>
    </source>
</evidence>
<evidence type="ECO:0000256" key="7">
    <source>
        <dbReference type="ARBA" id="ARBA00040595"/>
    </source>
</evidence>
<dbReference type="Proteomes" id="UP000043316">
    <property type="component" value="Unassembled WGS sequence"/>
</dbReference>
<evidence type="ECO:0000259" key="9">
    <source>
        <dbReference type="Pfam" id="PF00892"/>
    </source>
</evidence>
<evidence type="ECO:0000256" key="4">
    <source>
        <dbReference type="ARBA" id="ARBA00022692"/>
    </source>
</evidence>
<feature type="transmembrane region" description="Helical" evidence="8">
    <location>
        <begin position="157"/>
        <end position="173"/>
    </location>
</feature>
<evidence type="ECO:0000313" key="11">
    <source>
        <dbReference type="Proteomes" id="UP000043316"/>
    </source>
</evidence>
<dbReference type="InterPro" id="IPR050638">
    <property type="entry name" value="AA-Vitamin_Transporters"/>
</dbReference>
<evidence type="ECO:0000256" key="6">
    <source>
        <dbReference type="ARBA" id="ARBA00023136"/>
    </source>
</evidence>
<dbReference type="Pfam" id="PF00892">
    <property type="entry name" value="EamA"/>
    <property type="match status" value="2"/>
</dbReference>
<dbReference type="InterPro" id="IPR000620">
    <property type="entry name" value="EamA_dom"/>
</dbReference>
<comment type="similarity">
    <text evidence="2">Belongs to the drug/metabolite transporter (DMT) superfamily. 10 TMS drug/metabolite exporter (DME) (TC 2.A.7.3) family.</text>
</comment>
<evidence type="ECO:0000256" key="8">
    <source>
        <dbReference type="SAM" id="Phobius"/>
    </source>
</evidence>
<comment type="subcellular location">
    <subcellularLocation>
        <location evidence="1">Cell membrane</location>
        <topology evidence="1">Multi-pass membrane protein</topology>
    </subcellularLocation>
</comment>
<feature type="transmembrane region" description="Helical" evidence="8">
    <location>
        <begin position="35"/>
        <end position="54"/>
    </location>
</feature>
<dbReference type="GeneID" id="61816991"/>
<evidence type="ECO:0000256" key="1">
    <source>
        <dbReference type="ARBA" id="ARBA00004651"/>
    </source>
</evidence>
<feature type="transmembrane region" description="Helical" evidence="8">
    <location>
        <begin position="216"/>
        <end position="237"/>
    </location>
</feature>
<feature type="domain" description="EamA" evidence="9">
    <location>
        <begin position="155"/>
        <end position="289"/>
    </location>
</feature>
<name>A0A0H5MGU2_YERIN</name>
<dbReference type="RefSeq" id="WP_019212344.1">
    <property type="nucleotide sequence ID" value="NZ_CWJI01000012.1"/>
</dbReference>
<feature type="transmembrane region" description="Helical" evidence="8">
    <location>
        <begin position="272"/>
        <end position="290"/>
    </location>
</feature>
<organism evidence="10 11">
    <name type="scientific">Yersinia intermedia</name>
    <dbReference type="NCBI Taxonomy" id="631"/>
    <lineage>
        <taxon>Bacteria</taxon>
        <taxon>Pseudomonadati</taxon>
        <taxon>Pseudomonadota</taxon>
        <taxon>Gammaproteobacteria</taxon>
        <taxon>Enterobacterales</taxon>
        <taxon>Yersiniaceae</taxon>
        <taxon>Yersinia</taxon>
    </lineage>
</organism>
<dbReference type="PANTHER" id="PTHR32322:SF18">
    <property type="entry name" value="S-ADENOSYLMETHIONINE_S-ADENOSYLHOMOCYSTEINE TRANSPORTER"/>
    <property type="match status" value="1"/>
</dbReference>
<dbReference type="PANTHER" id="PTHR32322">
    <property type="entry name" value="INNER MEMBRANE TRANSPORTER"/>
    <property type="match status" value="1"/>
</dbReference>
<protein>
    <recommendedName>
        <fullName evidence="7">Threonine/homoserine exporter RhtA</fullName>
    </recommendedName>
</protein>
<keyword evidence="4 8" id="KW-0812">Transmembrane</keyword>
<feature type="transmembrane region" description="Helical" evidence="8">
    <location>
        <begin position="66"/>
        <end position="89"/>
    </location>
</feature>
<dbReference type="InterPro" id="IPR037185">
    <property type="entry name" value="EmrE-like"/>
</dbReference>